<evidence type="ECO:0000256" key="1">
    <source>
        <dbReference type="SAM" id="MobiDB-lite"/>
    </source>
</evidence>
<proteinExistence type="predicted"/>
<protein>
    <recommendedName>
        <fullName evidence="5">Peptidase propeptide and YPEB domain-containing protein</fullName>
    </recommendedName>
</protein>
<dbReference type="Proteomes" id="UP000199283">
    <property type="component" value="Unassembled WGS sequence"/>
</dbReference>
<evidence type="ECO:0000256" key="2">
    <source>
        <dbReference type="SAM" id="SignalP"/>
    </source>
</evidence>
<reference evidence="3 4" key="1">
    <citation type="submission" date="2016-10" db="EMBL/GenBank/DDBJ databases">
        <authorList>
            <person name="de Groot N.N."/>
        </authorList>
    </citation>
    <scope>NUCLEOTIDE SEQUENCE [LARGE SCALE GENOMIC DNA]</scope>
    <source>
        <strain evidence="3 4">DSM 14858</strain>
    </source>
</reference>
<feature type="chain" id="PRO_5011605166" description="Peptidase propeptide and YPEB domain-containing protein" evidence="2">
    <location>
        <begin position="22"/>
        <end position="143"/>
    </location>
</feature>
<accession>A0A1H7P5S0</accession>
<dbReference type="RefSeq" id="WP_245737585.1">
    <property type="nucleotide sequence ID" value="NZ_FNZQ01000004.1"/>
</dbReference>
<evidence type="ECO:0000313" key="3">
    <source>
        <dbReference type="EMBL" id="SEL30794.1"/>
    </source>
</evidence>
<feature type="compositionally biased region" description="Acidic residues" evidence="1">
    <location>
        <begin position="108"/>
        <end position="143"/>
    </location>
</feature>
<dbReference type="AlphaFoldDB" id="A0A1H7P5S0"/>
<feature type="region of interest" description="Disordered" evidence="1">
    <location>
        <begin position="101"/>
        <end position="143"/>
    </location>
</feature>
<gene>
    <name evidence="3" type="ORF">SAMN04488526_2416</name>
</gene>
<name>A0A1H7P5S0_9RHOB</name>
<keyword evidence="2" id="KW-0732">Signal</keyword>
<dbReference type="EMBL" id="FNZQ01000004">
    <property type="protein sequence ID" value="SEL30794.1"/>
    <property type="molecule type" value="Genomic_DNA"/>
</dbReference>
<sequence>MKRNKLALAATSGLVGLSVFAGSMAYAAENSDAKSAEELQQFLTANPEVAAVVADVETKTGGKVMEAEFDDETKGNGVVEFEVVMPDSSKQEVQYTLADGSMAVDVHDNDDDGDDGDDGDNEADDDGDNESDDDGDNEADDDK</sequence>
<keyword evidence="4" id="KW-1185">Reference proteome</keyword>
<dbReference type="STRING" id="188906.SAMN04488526_2416"/>
<feature type="signal peptide" evidence="2">
    <location>
        <begin position="1"/>
        <end position="21"/>
    </location>
</feature>
<evidence type="ECO:0008006" key="5">
    <source>
        <dbReference type="Google" id="ProtNLM"/>
    </source>
</evidence>
<organism evidence="3 4">
    <name type="scientific">Jannaschia helgolandensis</name>
    <dbReference type="NCBI Taxonomy" id="188906"/>
    <lineage>
        <taxon>Bacteria</taxon>
        <taxon>Pseudomonadati</taxon>
        <taxon>Pseudomonadota</taxon>
        <taxon>Alphaproteobacteria</taxon>
        <taxon>Rhodobacterales</taxon>
        <taxon>Roseobacteraceae</taxon>
        <taxon>Jannaschia</taxon>
    </lineage>
</organism>
<evidence type="ECO:0000313" key="4">
    <source>
        <dbReference type="Proteomes" id="UP000199283"/>
    </source>
</evidence>